<keyword evidence="2" id="KW-1185">Reference proteome</keyword>
<dbReference type="SUPFAM" id="SSF141571">
    <property type="entry name" value="Pentapeptide repeat-like"/>
    <property type="match status" value="1"/>
</dbReference>
<name>A0ABP9GKU1_9ACTN</name>
<proteinExistence type="predicted"/>
<dbReference type="RefSeq" id="WP_345673340.1">
    <property type="nucleotide sequence ID" value="NZ_BAABHS010000001.1"/>
</dbReference>
<dbReference type="EMBL" id="BAABHS010000001">
    <property type="protein sequence ID" value="GAA4946487.1"/>
    <property type="molecule type" value="Genomic_DNA"/>
</dbReference>
<dbReference type="Gene3D" id="2.160.20.80">
    <property type="entry name" value="E3 ubiquitin-protein ligase SopA"/>
    <property type="match status" value="1"/>
</dbReference>
<dbReference type="PANTHER" id="PTHR14136">
    <property type="entry name" value="BTB_POZ DOMAIN-CONTAINING PROTEIN KCTD9"/>
    <property type="match status" value="1"/>
</dbReference>
<sequence length="219" mass="24061">MPTPAPRDLSDLPFRHRLESFSADLAREEDYEWLHIDGATFDDIDAGMSRFTESALSSVTFNGGRLRRARLDTVWMHSIRTVGTDLAESTWLDTECLSGLLAGTQLHGAQMRRTVFHHCKFDSVNLRATKLREVAFVDCLLRDVDFAGATLTDVSFPGTSLDKVDFTKATLSRVDLRDATALGITSGAEALNGAIVSTPQLLDLAPALARHIGITVKDR</sequence>
<dbReference type="Proteomes" id="UP001500466">
    <property type="component" value="Unassembled WGS sequence"/>
</dbReference>
<dbReference type="InterPro" id="IPR001646">
    <property type="entry name" value="5peptide_repeat"/>
</dbReference>
<dbReference type="Pfam" id="PF13599">
    <property type="entry name" value="Pentapeptide_4"/>
    <property type="match status" value="1"/>
</dbReference>
<evidence type="ECO:0000313" key="1">
    <source>
        <dbReference type="EMBL" id="GAA4946487.1"/>
    </source>
</evidence>
<reference evidence="2" key="1">
    <citation type="journal article" date="2019" name="Int. J. Syst. Evol. Microbiol.">
        <title>The Global Catalogue of Microorganisms (GCM) 10K type strain sequencing project: providing services to taxonomists for standard genome sequencing and annotation.</title>
        <authorList>
            <consortium name="The Broad Institute Genomics Platform"/>
            <consortium name="The Broad Institute Genome Sequencing Center for Infectious Disease"/>
            <person name="Wu L."/>
            <person name="Ma J."/>
        </authorList>
    </citation>
    <scope>NUCLEOTIDE SEQUENCE [LARGE SCALE GENOMIC DNA]</scope>
    <source>
        <strain evidence="2">JCM 17986</strain>
    </source>
</reference>
<organism evidence="1 2">
    <name type="scientific">Yinghuangia aomiensis</name>
    <dbReference type="NCBI Taxonomy" id="676205"/>
    <lineage>
        <taxon>Bacteria</taxon>
        <taxon>Bacillati</taxon>
        <taxon>Actinomycetota</taxon>
        <taxon>Actinomycetes</taxon>
        <taxon>Kitasatosporales</taxon>
        <taxon>Streptomycetaceae</taxon>
        <taxon>Yinghuangia</taxon>
    </lineage>
</organism>
<evidence type="ECO:0000313" key="2">
    <source>
        <dbReference type="Proteomes" id="UP001500466"/>
    </source>
</evidence>
<dbReference type="InterPro" id="IPR051082">
    <property type="entry name" value="Pentapeptide-BTB/POZ_domain"/>
</dbReference>
<comment type="caution">
    <text evidence="1">The sequence shown here is derived from an EMBL/GenBank/DDBJ whole genome shotgun (WGS) entry which is preliminary data.</text>
</comment>
<protein>
    <submittedName>
        <fullName evidence="1">Pentapeptide repeat-containing protein</fullName>
    </submittedName>
</protein>
<dbReference type="PANTHER" id="PTHR14136:SF17">
    <property type="entry name" value="BTB_POZ DOMAIN-CONTAINING PROTEIN KCTD9"/>
    <property type="match status" value="1"/>
</dbReference>
<accession>A0ABP9GKU1</accession>
<gene>
    <name evidence="1" type="ORF">GCM10023205_02830</name>
</gene>